<dbReference type="GO" id="GO:0016757">
    <property type="term" value="F:glycosyltransferase activity"/>
    <property type="evidence" value="ECO:0007669"/>
    <property type="project" value="InterPro"/>
</dbReference>
<organism evidence="1 2">
    <name type="scientific">Moniliophthora roreri</name>
    <name type="common">Frosty pod rot fungus</name>
    <name type="synonym">Monilia roreri</name>
    <dbReference type="NCBI Taxonomy" id="221103"/>
    <lineage>
        <taxon>Eukaryota</taxon>
        <taxon>Fungi</taxon>
        <taxon>Dikarya</taxon>
        <taxon>Basidiomycota</taxon>
        <taxon>Agaricomycotina</taxon>
        <taxon>Agaricomycetes</taxon>
        <taxon>Agaricomycetidae</taxon>
        <taxon>Agaricales</taxon>
        <taxon>Marasmiineae</taxon>
        <taxon>Marasmiaceae</taxon>
        <taxon>Moniliophthora</taxon>
    </lineage>
</organism>
<name>A0A0W0F4L8_MONRR</name>
<dbReference type="Proteomes" id="UP000054988">
    <property type="component" value="Unassembled WGS sequence"/>
</dbReference>
<dbReference type="eggNOG" id="ENOG502SEFD">
    <property type="taxonomic scope" value="Eukaryota"/>
</dbReference>
<proteinExistence type="predicted"/>
<evidence type="ECO:0000313" key="2">
    <source>
        <dbReference type="Proteomes" id="UP000054988"/>
    </source>
</evidence>
<dbReference type="EMBL" id="LATX01002346">
    <property type="protein sequence ID" value="KTB31228.1"/>
    <property type="molecule type" value="Genomic_DNA"/>
</dbReference>
<gene>
    <name evidence="1" type="ORF">WG66_16213</name>
</gene>
<reference evidence="1 2" key="1">
    <citation type="submission" date="2015-12" db="EMBL/GenBank/DDBJ databases">
        <title>Draft genome sequence of Moniliophthora roreri, the causal agent of frosty pod rot of cacao.</title>
        <authorList>
            <person name="Aime M.C."/>
            <person name="Diaz-Valderrama J.R."/>
            <person name="Kijpornyongpan T."/>
            <person name="Phillips-Mora W."/>
        </authorList>
    </citation>
    <scope>NUCLEOTIDE SEQUENCE [LARGE SCALE GENOMIC DNA]</scope>
    <source>
        <strain evidence="1 2">MCA 2952</strain>
    </source>
</reference>
<dbReference type="Pfam" id="PF05704">
    <property type="entry name" value="Caps_synth"/>
    <property type="match status" value="1"/>
</dbReference>
<dbReference type="AlphaFoldDB" id="A0A0W0F4L8"/>
<dbReference type="Gene3D" id="3.90.550.20">
    <property type="match status" value="1"/>
</dbReference>
<comment type="caution">
    <text evidence="1">The sequence shown here is derived from an EMBL/GenBank/DDBJ whole genome shotgun (WGS) entry which is preliminary data.</text>
</comment>
<dbReference type="InterPro" id="IPR029044">
    <property type="entry name" value="Nucleotide-diphossugar_trans"/>
</dbReference>
<accession>A0A0W0F4L8</accession>
<dbReference type="SUPFAM" id="SSF53448">
    <property type="entry name" value="Nucleotide-diphospho-sugar transferases"/>
    <property type="match status" value="1"/>
</dbReference>
<sequence>MNYPQIPETSVLTDSAAPPLVHDILLPTALTCPALPVTGSKSIFAFWHSGIGTLPPYLLRSVLAWYRRYSPLGWSVHIIDNVPGSPLNASHYIDTSSPDVVPAAFTTRSINGTYALQHTSDLIRYPLLLKYGGVYLDVGILQFGDLNWLWEEVISNPASPYDYAGFTTMSASPDMSISNFSLMCGPANPLVLRAHKILLELWEGKTNTVGMHSHPILEGVPLLRVPAETVVNDGDQAKMVIDDAAMTDYAIQMQAMGAAQRWLDMDDGWDGPKYVREKAWLLSMLDGASIPMQLTGWNGQRQFDLLSLNMPQSGEKETEDQMLARELVEKAVGGSWCLKLSHGFAANLFGGDTLGMLWKKHEGSDCAYGTYAGWMRWAETSCKQNKPMKPMQVPVYEPAIIGKLKDQL</sequence>
<evidence type="ECO:0000313" key="1">
    <source>
        <dbReference type="EMBL" id="KTB31228.1"/>
    </source>
</evidence>
<protein>
    <recommendedName>
        <fullName evidence="3">Capsule polysaccharide biosynthesis protein</fullName>
    </recommendedName>
</protein>
<evidence type="ECO:0008006" key="3">
    <source>
        <dbReference type="Google" id="ProtNLM"/>
    </source>
</evidence>
<dbReference type="InterPro" id="IPR008441">
    <property type="entry name" value="AfumC-like_glycosyl_Trfase"/>
</dbReference>